<dbReference type="OrthoDB" id="10262475at2759"/>
<dbReference type="EMBL" id="CP003525">
    <property type="protein sequence ID" value="AFN83484.1"/>
    <property type="molecule type" value="Genomic_DNA"/>
</dbReference>
<evidence type="ECO:0000313" key="4">
    <source>
        <dbReference type="Proteomes" id="UP000010094"/>
    </source>
</evidence>
<dbReference type="SUPFAM" id="SSF50978">
    <property type="entry name" value="WD40 repeat-like"/>
    <property type="match status" value="1"/>
</dbReference>
<dbReference type="KEGG" id="ero:EROM_080650"/>
<dbReference type="VEuPathDB" id="MicrosporidiaDB:EROM_080650"/>
<sequence length="288" mass="31854">MLHELDFISQETITSISYNKDLLVSSWSGEVMLYSGVTFEARGSVEAETPITKAMLTPEAVIAGDIEGNVRIYDRRLNEISRILSGVGGIQLLHEYRGCVVAGGWNKKIAFINGCVENVMSTEKKVYCSDLIGDILLVGQQEHVVAYDLRTNASFFNRKFNMVVRSLVLTGKGFFAGTTDGRIYYEDFGDGSKSYVFNAHYSISGDSKVFYPVNSLRMGKYLLSGGSDGRVLRWKLGVKKTYKEIACDRTGVSSLCVAGERVAVGFSYSYDRGECNTAHRSRVVVVDL</sequence>
<accession>I7ANW3</accession>
<organism evidence="3 4">
    <name type="scientific">Encephalitozoon romaleae (strain SJ-2008)</name>
    <name type="common">Microsporidian parasite</name>
    <dbReference type="NCBI Taxonomy" id="1178016"/>
    <lineage>
        <taxon>Eukaryota</taxon>
        <taxon>Fungi</taxon>
        <taxon>Fungi incertae sedis</taxon>
        <taxon>Microsporidia</taxon>
        <taxon>Unikaryonidae</taxon>
        <taxon>Encephalitozoon</taxon>
    </lineage>
</organism>
<dbReference type="HOGENOM" id="CLU_937204_0_0_1"/>
<keyword evidence="4" id="KW-1185">Reference proteome</keyword>
<keyword evidence="2" id="KW-0677">Repeat</keyword>
<gene>
    <name evidence="3" type="ordered locus">EROM_080650</name>
</gene>
<name>I7ANW3_ENCRO</name>
<dbReference type="GeneID" id="20521801"/>
<dbReference type="AlphaFoldDB" id="I7ANW3"/>
<evidence type="ECO:0000256" key="1">
    <source>
        <dbReference type="ARBA" id="ARBA00022574"/>
    </source>
</evidence>
<reference evidence="3 4" key="1">
    <citation type="journal article" date="2012" name="Proc. Natl. Acad. Sci. U.S.A.">
        <title>Gain and loss of multiple functionally related, horizontally transferred genes in the reduced genomes of two microsporidian parasites.</title>
        <authorList>
            <person name="Pombert J.-F."/>
            <person name="Selman M."/>
            <person name="Burki F."/>
            <person name="Bardell F.T."/>
            <person name="Farinelli L."/>
            <person name="Solter L.F."/>
            <person name="Whitman D.W."/>
            <person name="Weiss L.M."/>
            <person name="Corradi N."/>
            <person name="Keeling P.J."/>
        </authorList>
    </citation>
    <scope>NUCLEOTIDE SEQUENCE [LARGE SCALE GENOMIC DNA]</scope>
    <source>
        <strain evidence="3 4">SJ-2008</strain>
    </source>
</reference>
<evidence type="ECO:0000313" key="3">
    <source>
        <dbReference type="EMBL" id="AFN83484.1"/>
    </source>
</evidence>
<dbReference type="Gene3D" id="2.130.10.10">
    <property type="entry name" value="YVTN repeat-like/Quinoprotein amine dehydrogenase"/>
    <property type="match status" value="1"/>
</dbReference>
<dbReference type="InterPro" id="IPR036322">
    <property type="entry name" value="WD40_repeat_dom_sf"/>
</dbReference>
<dbReference type="Proteomes" id="UP000010094">
    <property type="component" value="Chromosome VIII"/>
</dbReference>
<dbReference type="RefSeq" id="XP_009264981.1">
    <property type="nucleotide sequence ID" value="XM_009266706.1"/>
</dbReference>
<dbReference type="InterPro" id="IPR015943">
    <property type="entry name" value="WD40/YVTN_repeat-like_dom_sf"/>
</dbReference>
<evidence type="ECO:0000256" key="2">
    <source>
        <dbReference type="ARBA" id="ARBA00022737"/>
    </source>
</evidence>
<dbReference type="PANTHER" id="PTHR10971">
    <property type="entry name" value="MRNA EXPORT FACTOR AND BUB3"/>
    <property type="match status" value="1"/>
</dbReference>
<proteinExistence type="predicted"/>
<keyword evidence="1" id="KW-0853">WD repeat</keyword>
<protein>
    <submittedName>
        <fullName evidence="3">WD40 domain-containing putative poly(A)+ RNA export protein</fullName>
    </submittedName>
</protein>